<dbReference type="PROSITE" id="PS50262">
    <property type="entry name" value="G_PROTEIN_RECEP_F1_2"/>
    <property type="match status" value="1"/>
</dbReference>
<evidence type="ECO:0000256" key="3">
    <source>
        <dbReference type="ARBA" id="ARBA00022692"/>
    </source>
</evidence>
<keyword evidence="4 10" id="KW-1133">Transmembrane helix</keyword>
<dbReference type="SUPFAM" id="SSF81321">
    <property type="entry name" value="Family A G protein-coupled receptor-like"/>
    <property type="match status" value="1"/>
</dbReference>
<feature type="transmembrane region" description="Helical" evidence="10">
    <location>
        <begin position="297"/>
        <end position="315"/>
    </location>
</feature>
<dbReference type="Pfam" id="PF00001">
    <property type="entry name" value="7tm_1"/>
    <property type="match status" value="1"/>
</dbReference>
<keyword evidence="9" id="KW-0807">Transducer</keyword>
<dbReference type="PANTHER" id="PTHR24248">
    <property type="entry name" value="ADRENERGIC RECEPTOR-RELATED G-PROTEIN COUPLED RECEPTOR"/>
    <property type="match status" value="1"/>
</dbReference>
<dbReference type="EMBL" id="JAIZAY010000004">
    <property type="protein sequence ID" value="KAJ8044145.1"/>
    <property type="molecule type" value="Genomic_DNA"/>
</dbReference>
<evidence type="ECO:0000256" key="6">
    <source>
        <dbReference type="ARBA" id="ARBA00023136"/>
    </source>
</evidence>
<keyword evidence="13" id="KW-1185">Reference proteome</keyword>
<dbReference type="PRINTS" id="PR00237">
    <property type="entry name" value="GPCRRHODOPSN"/>
</dbReference>
<evidence type="ECO:0000256" key="1">
    <source>
        <dbReference type="ARBA" id="ARBA00004651"/>
    </source>
</evidence>
<feature type="transmembrane region" description="Helical" evidence="10">
    <location>
        <begin position="20"/>
        <end position="42"/>
    </location>
</feature>
<keyword evidence="7" id="KW-1015">Disulfide bond</keyword>
<feature type="transmembrane region" description="Helical" evidence="10">
    <location>
        <begin position="327"/>
        <end position="347"/>
    </location>
</feature>
<keyword evidence="8 12" id="KW-0675">Receptor</keyword>
<keyword evidence="5" id="KW-0297">G-protein coupled receptor</keyword>
<dbReference type="PANTHER" id="PTHR24248:SF199">
    <property type="entry name" value="IP13425P-RELATED"/>
    <property type="match status" value="1"/>
</dbReference>
<dbReference type="InterPro" id="IPR000276">
    <property type="entry name" value="GPCR_Rhodpsn"/>
</dbReference>
<evidence type="ECO:0000256" key="8">
    <source>
        <dbReference type="ARBA" id="ARBA00023170"/>
    </source>
</evidence>
<organism evidence="12 13">
    <name type="scientific">Holothuria leucospilota</name>
    <name type="common">Black long sea cucumber</name>
    <name type="synonym">Mertensiothuria leucospilota</name>
    <dbReference type="NCBI Taxonomy" id="206669"/>
    <lineage>
        <taxon>Eukaryota</taxon>
        <taxon>Metazoa</taxon>
        <taxon>Echinodermata</taxon>
        <taxon>Eleutherozoa</taxon>
        <taxon>Echinozoa</taxon>
        <taxon>Holothuroidea</taxon>
        <taxon>Aspidochirotacea</taxon>
        <taxon>Aspidochirotida</taxon>
        <taxon>Holothuriidae</taxon>
        <taxon>Holothuria</taxon>
    </lineage>
</organism>
<dbReference type="InterPro" id="IPR017452">
    <property type="entry name" value="GPCR_Rhodpsn_7TM"/>
</dbReference>
<dbReference type="GO" id="GO:0071880">
    <property type="term" value="P:adenylate cyclase-activating adrenergic receptor signaling pathway"/>
    <property type="evidence" value="ECO:0007669"/>
    <property type="project" value="TreeGrafter"/>
</dbReference>
<feature type="transmembrane region" description="Helical" evidence="10">
    <location>
        <begin position="54"/>
        <end position="75"/>
    </location>
</feature>
<dbReference type="AlphaFoldDB" id="A0A9Q1HFM7"/>
<evidence type="ECO:0000313" key="13">
    <source>
        <dbReference type="Proteomes" id="UP001152320"/>
    </source>
</evidence>
<accession>A0A9Q1HFM7</accession>
<proteinExistence type="predicted"/>
<reference evidence="12" key="1">
    <citation type="submission" date="2021-10" db="EMBL/GenBank/DDBJ databases">
        <title>Tropical sea cucumber genome reveals ecological adaptation and Cuvierian tubules defense mechanism.</title>
        <authorList>
            <person name="Chen T."/>
        </authorList>
    </citation>
    <scope>NUCLEOTIDE SEQUENCE</scope>
    <source>
        <strain evidence="12">Nanhai2018</strain>
        <tissue evidence="12">Muscle</tissue>
    </source>
</reference>
<evidence type="ECO:0000256" key="2">
    <source>
        <dbReference type="ARBA" id="ARBA00022475"/>
    </source>
</evidence>
<feature type="transmembrane region" description="Helical" evidence="10">
    <location>
        <begin position="87"/>
        <end position="114"/>
    </location>
</feature>
<dbReference type="GO" id="GO:0043410">
    <property type="term" value="P:positive regulation of MAPK cascade"/>
    <property type="evidence" value="ECO:0007669"/>
    <property type="project" value="TreeGrafter"/>
</dbReference>
<dbReference type="CDD" id="cd00637">
    <property type="entry name" value="7tm_classA_rhodopsin-like"/>
    <property type="match status" value="1"/>
</dbReference>
<keyword evidence="2" id="KW-1003">Cell membrane</keyword>
<evidence type="ECO:0000256" key="4">
    <source>
        <dbReference type="ARBA" id="ARBA00022989"/>
    </source>
</evidence>
<feature type="domain" description="G-protein coupled receptors family 1 profile" evidence="11">
    <location>
        <begin position="33"/>
        <end position="347"/>
    </location>
</feature>
<dbReference type="Proteomes" id="UP001152320">
    <property type="component" value="Chromosome 4"/>
</dbReference>
<keyword evidence="3 10" id="KW-0812">Transmembrane</keyword>
<keyword evidence="6 10" id="KW-0472">Membrane</keyword>
<sequence length="368" mass="41886">MSISNSSAGLGTLDLPVFTSFLTAVVGIIALCVNVLVAFAYITDRGIRRVPVNFVFFNLSISDGMTGINLLNHFIWIQQGANLLSRYNVLCILWGGWGVASVLSSALLVILISWDRLKMVTDPFKYRQLTRRRVAMQVFVLWIYVLSDVIVLLLVAPVITKVLFNHDILIGLCNISSIDSQTAYFSVFIDFLIPLTVLIVINGMIAVRIRLVTVARIERQRLEIGSTVTSTSEEANVDIPVHVNNVSSIIDAENFQNVRTPEVQQVAMTHYSFRRTQDASFHLARCEFRKMHKTIKLLLLFVFVYIMCWFPFYAGLITRNFIYVTPWVMQMLTLLVGLNAVINPFLYPLMSNKYRDRLALMLHPRLRQ</sequence>
<evidence type="ECO:0000256" key="7">
    <source>
        <dbReference type="ARBA" id="ARBA00023157"/>
    </source>
</evidence>
<evidence type="ECO:0000259" key="11">
    <source>
        <dbReference type="PROSITE" id="PS50262"/>
    </source>
</evidence>
<feature type="transmembrane region" description="Helical" evidence="10">
    <location>
        <begin position="134"/>
        <end position="159"/>
    </location>
</feature>
<gene>
    <name evidence="12" type="ORF">HOLleu_11528</name>
</gene>
<dbReference type="Gene3D" id="1.20.1070.10">
    <property type="entry name" value="Rhodopsin 7-helix transmembrane proteins"/>
    <property type="match status" value="1"/>
</dbReference>
<name>A0A9Q1HFM7_HOLLE</name>
<evidence type="ECO:0000256" key="9">
    <source>
        <dbReference type="ARBA" id="ARBA00023224"/>
    </source>
</evidence>
<dbReference type="GO" id="GO:0004993">
    <property type="term" value="F:G protein-coupled serotonin receptor activity"/>
    <property type="evidence" value="ECO:0007669"/>
    <property type="project" value="UniProtKB-ARBA"/>
</dbReference>
<comment type="caution">
    <text evidence="12">The sequence shown here is derived from an EMBL/GenBank/DDBJ whole genome shotgun (WGS) entry which is preliminary data.</text>
</comment>
<evidence type="ECO:0000256" key="10">
    <source>
        <dbReference type="SAM" id="Phobius"/>
    </source>
</evidence>
<dbReference type="GO" id="GO:0005886">
    <property type="term" value="C:plasma membrane"/>
    <property type="evidence" value="ECO:0007669"/>
    <property type="project" value="UniProtKB-SubCell"/>
</dbReference>
<evidence type="ECO:0000256" key="5">
    <source>
        <dbReference type="ARBA" id="ARBA00023040"/>
    </source>
</evidence>
<protein>
    <submittedName>
        <fullName evidence="12">5-hydroxytryptamine receptor 1A-alpha</fullName>
    </submittedName>
</protein>
<evidence type="ECO:0000313" key="12">
    <source>
        <dbReference type="EMBL" id="KAJ8044145.1"/>
    </source>
</evidence>
<feature type="transmembrane region" description="Helical" evidence="10">
    <location>
        <begin position="191"/>
        <end position="211"/>
    </location>
</feature>
<comment type="subcellular location">
    <subcellularLocation>
        <location evidence="1">Cell membrane</location>
        <topology evidence="1">Multi-pass membrane protein</topology>
    </subcellularLocation>
</comment>